<evidence type="ECO:0000313" key="3">
    <source>
        <dbReference type="Proteomes" id="UP000270411"/>
    </source>
</evidence>
<geneLocation type="plasmid" evidence="2">
    <name>unnamed2</name>
</geneLocation>
<protein>
    <submittedName>
        <fullName evidence="2">Uncharacterized protein</fullName>
    </submittedName>
</protein>
<dbReference type="AlphaFoldDB" id="A0A3G8H982"/>
<accession>A0A3G8H982</accession>
<gene>
    <name evidence="2" type="ORF">EHF44_26640</name>
</gene>
<name>A0A3G8H982_9BURK</name>
<evidence type="ECO:0000313" key="2">
    <source>
        <dbReference type="EMBL" id="AZG17071.1"/>
    </source>
</evidence>
<dbReference type="EMBL" id="CP033971">
    <property type="protein sequence ID" value="AZG17071.1"/>
    <property type="molecule type" value="Genomic_DNA"/>
</dbReference>
<sequence>MKLIRLIRRVAAAVLMSPSPKPAGEDALVSVGAGAANEYQIDIDGVPHLFRDEGDHVVHFVAVFDRGIQHTAFGHKVLPDVVPRWENVGVERGRNVTPQSVAEATIQSSKAKRIASGEEARSRTDHASAPTKRRVPDAEASLPRDATVSDAGYTVGRLIEWGEMEFPNRKPGGKPTYTSFAVRLDTAKGEKTLQGEGLKEPLAKLGCQIGDEVGIKRLHKEKVPAFDHTTGRPIIDRTTRKQLLYDRWVWQMHRIH</sequence>
<dbReference type="Proteomes" id="UP000270411">
    <property type="component" value="Plasmid unnamed2"/>
</dbReference>
<dbReference type="RefSeq" id="WP_124686800.1">
    <property type="nucleotide sequence ID" value="NZ_CP033971.1"/>
</dbReference>
<organism evidence="2 3">
    <name type="scientific">Cupriavidus pauculus</name>
    <dbReference type="NCBI Taxonomy" id="82633"/>
    <lineage>
        <taxon>Bacteria</taxon>
        <taxon>Pseudomonadati</taxon>
        <taxon>Pseudomonadota</taxon>
        <taxon>Betaproteobacteria</taxon>
        <taxon>Burkholderiales</taxon>
        <taxon>Burkholderiaceae</taxon>
        <taxon>Cupriavidus</taxon>
    </lineage>
</organism>
<feature type="region of interest" description="Disordered" evidence="1">
    <location>
        <begin position="100"/>
        <end position="146"/>
    </location>
</feature>
<feature type="compositionally biased region" description="Polar residues" evidence="1">
    <location>
        <begin position="100"/>
        <end position="109"/>
    </location>
</feature>
<feature type="compositionally biased region" description="Basic and acidic residues" evidence="1">
    <location>
        <begin position="115"/>
        <end position="126"/>
    </location>
</feature>
<dbReference type="KEGG" id="cpau:EHF44_26640"/>
<dbReference type="OrthoDB" id="8962498at2"/>
<reference evidence="3" key="1">
    <citation type="submission" date="2018-11" db="EMBL/GenBank/DDBJ databases">
        <title>FDA dAtabase for Regulatory Grade micrObial Sequences (FDA-ARGOS): Supporting development and validation of Infectious Disease Dx tests.</title>
        <authorList>
            <person name="Goldberg B."/>
            <person name="Campos J."/>
            <person name="Tallon L."/>
            <person name="Sadzewicz L."/>
            <person name="Zhao X."/>
            <person name="Vavikolanu K."/>
            <person name="Mehta A."/>
            <person name="Aluvathingal J."/>
            <person name="Nadendla S."/>
            <person name="Geyer C."/>
            <person name="Nandy P."/>
            <person name="Yan Y."/>
            <person name="Sichtig H."/>
        </authorList>
    </citation>
    <scope>NUCLEOTIDE SEQUENCE [LARGE SCALE GENOMIC DNA]</scope>
    <source>
        <strain evidence="3">FDAARGOS_614</strain>
        <plasmid evidence="3">unnamed2</plasmid>
    </source>
</reference>
<evidence type="ECO:0000256" key="1">
    <source>
        <dbReference type="SAM" id="MobiDB-lite"/>
    </source>
</evidence>
<proteinExistence type="predicted"/>
<keyword evidence="2" id="KW-0614">Plasmid</keyword>